<keyword evidence="3" id="KW-1185">Reference proteome</keyword>
<sequence>MLYTSRLLVTCLSILVFLFLLTLWHRTPTGDDAWFAEQSYWLQKDGIVRSEFFRGILGWENQLLVSHKLFLALGAGLIKLFGLGLPTVQLMGLIPFCVLVAEIIAYIRQENKLNPSYFILLVLILVFSNRVLIRLSFENRPELLLAAIGFGSFLCIKSQRHPLRHAALAGLLAGLAMLCHLNGVIYLIAGACTYLYTRRFKEAMFFSLVGGLTTLAYFIDVVQARDGFSIWYHQFRYDPATQTAFGWYPKLVVLLTFPRMFFESPEQGALSGLLIFILWHQRRFIHQLPGLIKLYSLILLVSFWLITKHGSGSYMPLFMPFMLVIIYELYRSNPFKDWSLRIVLAAYFIIGLYGTIEIIYANYTLGSVPVAYQKLRPYIPGNATGLVPLTFFFDEYEQYPRLLCHENFTYYSTKQEDFPIWANRHKAGFILMDYLYRPEAFYPKPGTKKLPFYKLSYYDGRFAVYLHQSR</sequence>
<evidence type="ECO:0000313" key="3">
    <source>
        <dbReference type="Proteomes" id="UP000002028"/>
    </source>
</evidence>
<reference evidence="2 3" key="1">
    <citation type="journal article" date="2010" name="Stand. Genomic Sci.">
        <title>Complete genome sequence of Spirosoma linguale type strain (1).</title>
        <authorList>
            <person name="Lail K."/>
            <person name="Sikorski J."/>
            <person name="Saunders E."/>
            <person name="Lapidus A."/>
            <person name="Glavina Del Rio T."/>
            <person name="Copeland A."/>
            <person name="Tice H."/>
            <person name="Cheng J.-F."/>
            <person name="Lucas S."/>
            <person name="Nolan M."/>
            <person name="Bruce D."/>
            <person name="Goodwin L."/>
            <person name="Pitluck S."/>
            <person name="Ivanova N."/>
            <person name="Mavromatis K."/>
            <person name="Ovchinnikova G."/>
            <person name="Pati A."/>
            <person name="Chen A."/>
            <person name="Palaniappan K."/>
            <person name="Land M."/>
            <person name="Hauser L."/>
            <person name="Chang Y.-J."/>
            <person name="Jeffries C.D."/>
            <person name="Chain P."/>
            <person name="Brettin T."/>
            <person name="Detter J.C."/>
            <person name="Schuetze A."/>
            <person name="Rohde M."/>
            <person name="Tindall B.J."/>
            <person name="Goeker M."/>
            <person name="Bristow J."/>
            <person name="Eisen J.A."/>
            <person name="Markowitz V."/>
            <person name="Hugenholtz P."/>
            <person name="Kyrpides N.C."/>
            <person name="Klenk H.-P."/>
            <person name="Chen F."/>
        </authorList>
    </citation>
    <scope>NUCLEOTIDE SEQUENCE [LARGE SCALE GENOMIC DNA]</scope>
    <source>
        <strain evidence="3">ATCC 33905 / DSM 74 / LMG 10896 / Claus 1</strain>
    </source>
</reference>
<proteinExistence type="predicted"/>
<dbReference type="eggNOG" id="ENOG5032XRV">
    <property type="taxonomic scope" value="Bacteria"/>
</dbReference>
<feature type="transmembrane region" description="Helical" evidence="1">
    <location>
        <begin position="7"/>
        <end position="25"/>
    </location>
</feature>
<feature type="transmembrane region" description="Helical" evidence="1">
    <location>
        <begin position="342"/>
        <end position="363"/>
    </location>
</feature>
<dbReference type="AlphaFoldDB" id="D2QT89"/>
<feature type="transmembrane region" description="Helical" evidence="1">
    <location>
        <begin position="117"/>
        <end position="137"/>
    </location>
</feature>
<dbReference type="HOGENOM" id="CLU_581252_0_0_10"/>
<accession>D2QT89</accession>
<protein>
    <recommendedName>
        <fullName evidence="4">Glycosyltransferase RgtA/B/C/D-like domain-containing protein</fullName>
    </recommendedName>
</protein>
<evidence type="ECO:0000256" key="1">
    <source>
        <dbReference type="SAM" id="Phobius"/>
    </source>
</evidence>
<feature type="transmembrane region" description="Helical" evidence="1">
    <location>
        <begin position="80"/>
        <end position="105"/>
    </location>
</feature>
<keyword evidence="1" id="KW-0472">Membrane</keyword>
<dbReference type="Proteomes" id="UP000002028">
    <property type="component" value="Chromosome"/>
</dbReference>
<keyword evidence="1" id="KW-0812">Transmembrane</keyword>
<dbReference type="KEGG" id="sli:Slin_6059"/>
<name>D2QT89_SPILD</name>
<keyword evidence="1" id="KW-1133">Transmembrane helix</keyword>
<feature type="transmembrane region" description="Helical" evidence="1">
    <location>
        <begin position="171"/>
        <end position="197"/>
    </location>
</feature>
<dbReference type="EMBL" id="CP001769">
    <property type="protein sequence ID" value="ADB42021.1"/>
    <property type="molecule type" value="Genomic_DNA"/>
</dbReference>
<evidence type="ECO:0000313" key="2">
    <source>
        <dbReference type="EMBL" id="ADB42021.1"/>
    </source>
</evidence>
<organism evidence="2 3">
    <name type="scientific">Spirosoma linguale (strain ATCC 33905 / DSM 74 / LMG 10896 / Claus 1)</name>
    <dbReference type="NCBI Taxonomy" id="504472"/>
    <lineage>
        <taxon>Bacteria</taxon>
        <taxon>Pseudomonadati</taxon>
        <taxon>Bacteroidota</taxon>
        <taxon>Cytophagia</taxon>
        <taxon>Cytophagales</taxon>
        <taxon>Cytophagaceae</taxon>
        <taxon>Spirosoma</taxon>
    </lineage>
</organism>
<dbReference type="RefSeq" id="WP_012930509.1">
    <property type="nucleotide sequence ID" value="NC_013730.1"/>
</dbReference>
<feature type="transmembrane region" description="Helical" evidence="1">
    <location>
        <begin position="203"/>
        <end position="222"/>
    </location>
</feature>
<gene>
    <name evidence="2" type="ordered locus">Slin_6059</name>
</gene>
<feature type="transmembrane region" description="Helical" evidence="1">
    <location>
        <begin position="290"/>
        <end position="307"/>
    </location>
</feature>
<feature type="transmembrane region" description="Helical" evidence="1">
    <location>
        <begin position="313"/>
        <end position="330"/>
    </location>
</feature>
<evidence type="ECO:0008006" key="4">
    <source>
        <dbReference type="Google" id="ProtNLM"/>
    </source>
</evidence>